<feature type="transmembrane region" description="Helical" evidence="2">
    <location>
        <begin position="12"/>
        <end position="33"/>
    </location>
</feature>
<proteinExistence type="predicted"/>
<evidence type="ECO:0000313" key="4">
    <source>
        <dbReference type="Proteomes" id="UP000218615"/>
    </source>
</evidence>
<keyword evidence="2" id="KW-0472">Membrane</keyword>
<name>A0A284VIA6_9EURY</name>
<feature type="coiled-coil region" evidence="1">
    <location>
        <begin position="214"/>
        <end position="241"/>
    </location>
</feature>
<dbReference type="EMBL" id="FZMP01000006">
    <property type="protein sequence ID" value="SNQ59000.1"/>
    <property type="molecule type" value="Genomic_DNA"/>
</dbReference>
<dbReference type="SUPFAM" id="SSF48695">
    <property type="entry name" value="Multiheme cytochromes"/>
    <property type="match status" value="1"/>
</dbReference>
<dbReference type="Gene3D" id="1.10.780.10">
    <property type="entry name" value="Hydroxylamine Oxidoreductase, Chain A, domain 1"/>
    <property type="match status" value="1"/>
</dbReference>
<organism evidence="3 4">
    <name type="scientific">Candidatus Methanoperedens nitratireducens</name>
    <dbReference type="NCBI Taxonomy" id="1392998"/>
    <lineage>
        <taxon>Archaea</taxon>
        <taxon>Methanobacteriati</taxon>
        <taxon>Methanobacteriota</taxon>
        <taxon>Stenosarchaea group</taxon>
        <taxon>Methanomicrobia</taxon>
        <taxon>Methanosarcinales</taxon>
        <taxon>ANME-2 cluster</taxon>
        <taxon>Candidatus Methanoperedentaceae</taxon>
        <taxon>Candidatus Methanoperedens</taxon>
    </lineage>
</organism>
<reference evidence="4" key="1">
    <citation type="submission" date="2017-06" db="EMBL/GenBank/DDBJ databases">
        <authorList>
            <person name="Cremers G."/>
        </authorList>
    </citation>
    <scope>NUCLEOTIDE SEQUENCE [LARGE SCALE GENOMIC DNA]</scope>
</reference>
<dbReference type="Proteomes" id="UP000218615">
    <property type="component" value="Unassembled WGS sequence"/>
</dbReference>
<feature type="transmembrane region" description="Helical" evidence="2">
    <location>
        <begin position="303"/>
        <end position="321"/>
    </location>
</feature>
<accession>A0A284VIA6</accession>
<evidence type="ECO:0000256" key="1">
    <source>
        <dbReference type="SAM" id="Coils"/>
    </source>
</evidence>
<keyword evidence="4" id="KW-1185">Reference proteome</keyword>
<dbReference type="InterPro" id="IPR036280">
    <property type="entry name" value="Multihaem_cyt_sf"/>
</dbReference>
<evidence type="ECO:0000313" key="3">
    <source>
        <dbReference type="EMBL" id="SNQ59000.1"/>
    </source>
</evidence>
<keyword evidence="1" id="KW-0175">Coiled coil</keyword>
<keyword evidence="2" id="KW-1133">Transmembrane helix</keyword>
<gene>
    <name evidence="3" type="ORF">MNV_1030020</name>
</gene>
<evidence type="ECO:0000256" key="2">
    <source>
        <dbReference type="SAM" id="Phobius"/>
    </source>
</evidence>
<dbReference type="AlphaFoldDB" id="A0A284VIA6"/>
<sequence>MFSKTRNPEKYYMLLYIYALIVSFFAFIAPAGASHLDALNNSCIDCHKTLSPFTDEQSRFNEIRQNHTERNISCSLECHEDFILKKATDNFQQWSESGHSAYYVTCDACHGGNPRAKTEAEAHASMKNDKDKNSSIYFKNIPETCGKCHAEELDHFKNTMHYQRLKSESRAPSCVTCHQPHTFRVLKASELTPLCSVCHNSADQIASASVPKDAKNALEKASELQEEVRKAKNDVADAKSKGKDVTSAQSDLDKATAVMDNVPSLWHSFNLMDFDQQVNNGIDWAKRAQFKTSGTEPTVPARAPGAGTAAVFGIFAILYLIRKR</sequence>
<protein>
    <submittedName>
        <fullName evidence="3">Uncharacterized protein</fullName>
    </submittedName>
</protein>
<keyword evidence="2" id="KW-0812">Transmembrane</keyword>